<comment type="caution">
    <text evidence="6">The sequence shown here is derived from an EMBL/GenBank/DDBJ whole genome shotgun (WGS) entry which is preliminary data.</text>
</comment>
<dbReference type="EMBL" id="MFIX01000028">
    <property type="protein sequence ID" value="OGG06360.1"/>
    <property type="molecule type" value="Genomic_DNA"/>
</dbReference>
<comment type="cofactor">
    <cofactor evidence="1 4">
        <name>pyridoxal 5'-phosphate</name>
        <dbReference type="ChEBI" id="CHEBI:597326"/>
    </cofactor>
</comment>
<dbReference type="Gene3D" id="3.90.1150.10">
    <property type="entry name" value="Aspartate Aminotransferase, domain 1"/>
    <property type="match status" value="1"/>
</dbReference>
<proteinExistence type="inferred from homology"/>
<keyword evidence="2 4" id="KW-0032">Aminotransferase</keyword>
<dbReference type="PANTHER" id="PTHR42832">
    <property type="entry name" value="AMINO ACID AMINOTRANSFERASE"/>
    <property type="match status" value="1"/>
</dbReference>
<dbReference type="EC" id="2.6.1.-" evidence="4"/>
<evidence type="ECO:0000256" key="2">
    <source>
        <dbReference type="ARBA" id="ARBA00022576"/>
    </source>
</evidence>
<dbReference type="Pfam" id="PF00155">
    <property type="entry name" value="Aminotran_1_2"/>
    <property type="match status" value="1"/>
</dbReference>
<dbReference type="InterPro" id="IPR004839">
    <property type="entry name" value="Aminotransferase_I/II_large"/>
</dbReference>
<evidence type="ECO:0000259" key="5">
    <source>
        <dbReference type="Pfam" id="PF00155"/>
    </source>
</evidence>
<feature type="domain" description="Aminotransferase class I/classII large" evidence="5">
    <location>
        <begin position="46"/>
        <end position="383"/>
    </location>
</feature>
<reference evidence="6 7" key="1">
    <citation type="journal article" date="2016" name="Nat. Commun.">
        <title>Thousands of microbial genomes shed light on interconnected biogeochemical processes in an aquifer system.</title>
        <authorList>
            <person name="Anantharaman K."/>
            <person name="Brown C.T."/>
            <person name="Hug L.A."/>
            <person name="Sharon I."/>
            <person name="Castelle C.J."/>
            <person name="Probst A.J."/>
            <person name="Thomas B.C."/>
            <person name="Singh A."/>
            <person name="Wilkins M.J."/>
            <person name="Karaoz U."/>
            <person name="Brodie E.L."/>
            <person name="Williams K.H."/>
            <person name="Hubbard S.S."/>
            <person name="Banfield J.F."/>
        </authorList>
    </citation>
    <scope>NUCLEOTIDE SEQUENCE [LARGE SCALE GENOMIC DNA]</scope>
</reference>
<dbReference type="GO" id="GO:0030170">
    <property type="term" value="F:pyridoxal phosphate binding"/>
    <property type="evidence" value="ECO:0007669"/>
    <property type="project" value="InterPro"/>
</dbReference>
<evidence type="ECO:0000256" key="4">
    <source>
        <dbReference type="RuleBase" id="RU000481"/>
    </source>
</evidence>
<dbReference type="Proteomes" id="UP000179129">
    <property type="component" value="Unassembled WGS sequence"/>
</dbReference>
<dbReference type="InterPro" id="IPR050881">
    <property type="entry name" value="LL-DAP_aminotransferase"/>
</dbReference>
<evidence type="ECO:0000256" key="3">
    <source>
        <dbReference type="ARBA" id="ARBA00022679"/>
    </source>
</evidence>
<dbReference type="AlphaFoldDB" id="A0A1F5Z1M3"/>
<dbReference type="SUPFAM" id="SSF53383">
    <property type="entry name" value="PLP-dependent transferases"/>
    <property type="match status" value="1"/>
</dbReference>
<evidence type="ECO:0000313" key="7">
    <source>
        <dbReference type="Proteomes" id="UP000179129"/>
    </source>
</evidence>
<comment type="similarity">
    <text evidence="4">Belongs to the class-I pyridoxal-phosphate-dependent aminotransferase family.</text>
</comment>
<keyword evidence="3 4" id="KW-0808">Transferase</keyword>
<protein>
    <recommendedName>
        <fullName evidence="4">Aminotransferase</fullName>
        <ecNumber evidence="4">2.6.1.-</ecNumber>
    </recommendedName>
</protein>
<dbReference type="GO" id="GO:0008483">
    <property type="term" value="F:transaminase activity"/>
    <property type="evidence" value="ECO:0007669"/>
    <property type="project" value="UniProtKB-KW"/>
</dbReference>
<dbReference type="InterPro" id="IPR015424">
    <property type="entry name" value="PyrdxlP-dep_Trfase"/>
</dbReference>
<dbReference type="PROSITE" id="PS00105">
    <property type="entry name" value="AA_TRANSFER_CLASS_1"/>
    <property type="match status" value="1"/>
</dbReference>
<dbReference type="Gene3D" id="3.40.640.10">
    <property type="entry name" value="Type I PLP-dependent aspartate aminotransferase-like (Major domain)"/>
    <property type="match status" value="1"/>
</dbReference>
<accession>A0A1F5Z1M3</accession>
<dbReference type="PANTHER" id="PTHR42832:SF3">
    <property type="entry name" value="L-GLUTAMINE--4-(METHYLSULFANYL)-2-OXOBUTANOATE AMINOTRANSFERASE"/>
    <property type="match status" value="1"/>
</dbReference>
<sequence>MADSLVQELIAERIGGKNFGKDTTVYKFEKIKRAKRAAVKAHPEVELIDLGVGEPDGGTPEIIVRELERGAGQPENRGYTDNGILEFREAAAWYMEQVFQVRGLDPQTQINHSIGSKSALALLPSALVDPGDIVLMTVPGYPVFGTHSAWYGAKIVNLPLTEQNGFLPDLDSLDSETLARAKVLVLNYPNNPTGKCATLDFYRRAVEFAHRNRIIVVQDAAYAALVHGRSPLSFLSVEGALEVGIELHSLSKSCNMTGWRIGFVCGNALLVKAFAEVKDHSDSGQFAAIQRAAALGLKNPQLTGEICRKYERKLNLLCKVFRAHGFTVRLPEGTFYLYMKSPVGIEGSVRFASAEECSQYLIREHLISTVPEDTAGRYLRLSATFVAPSLEEEKRVAAEIGKRLDKVKFVF</sequence>
<gene>
    <name evidence="6" type="ORF">A3F83_13530</name>
</gene>
<dbReference type="InterPro" id="IPR015422">
    <property type="entry name" value="PyrdxlP-dep_Trfase_small"/>
</dbReference>
<name>A0A1F5Z1M3_9BACT</name>
<dbReference type="NCBIfam" id="NF004937">
    <property type="entry name" value="PRK06290.1"/>
    <property type="match status" value="1"/>
</dbReference>
<dbReference type="InterPro" id="IPR015421">
    <property type="entry name" value="PyrdxlP-dep_Trfase_major"/>
</dbReference>
<dbReference type="STRING" id="1817867.A3F83_13530"/>
<dbReference type="InterPro" id="IPR004838">
    <property type="entry name" value="NHTrfase_class1_PyrdxlP-BS"/>
</dbReference>
<organism evidence="6 7">
    <name type="scientific">Candidatus Glassbacteria bacterium RIFCSPLOWO2_12_FULL_58_11</name>
    <dbReference type="NCBI Taxonomy" id="1817867"/>
    <lineage>
        <taxon>Bacteria</taxon>
        <taxon>Candidatus Glassiibacteriota</taxon>
    </lineage>
</organism>
<dbReference type="CDD" id="cd00609">
    <property type="entry name" value="AAT_like"/>
    <property type="match status" value="1"/>
</dbReference>
<evidence type="ECO:0000256" key="1">
    <source>
        <dbReference type="ARBA" id="ARBA00001933"/>
    </source>
</evidence>
<evidence type="ECO:0000313" key="6">
    <source>
        <dbReference type="EMBL" id="OGG06360.1"/>
    </source>
</evidence>